<accession>A0A1F2PE43</accession>
<keyword evidence="7" id="KW-0456">Lyase</keyword>
<evidence type="ECO:0000256" key="1">
    <source>
        <dbReference type="ARBA" id="ARBA00022723"/>
    </source>
</evidence>
<dbReference type="RefSeq" id="WP_070372229.1">
    <property type="nucleotide sequence ID" value="NZ_LKEU01000039.1"/>
</dbReference>
<dbReference type="InterPro" id="IPR029068">
    <property type="entry name" value="Glyas_Bleomycin-R_OHBP_Dase"/>
</dbReference>
<dbReference type="PANTHER" id="PTHR46036:SF5">
    <property type="entry name" value="LACTOYLGLUTATHIONE LYASE"/>
    <property type="match status" value="1"/>
</dbReference>
<dbReference type="PANTHER" id="PTHR46036">
    <property type="entry name" value="LACTOYLGLUTATHIONE LYASE"/>
    <property type="match status" value="1"/>
</dbReference>
<dbReference type="InterPro" id="IPR037523">
    <property type="entry name" value="VOC_core"/>
</dbReference>
<dbReference type="GO" id="GO:0019243">
    <property type="term" value="P:methylglyoxal catabolic process to D-lactate via S-lactoyl-glutathione"/>
    <property type="evidence" value="ECO:0007669"/>
    <property type="project" value="TreeGrafter"/>
</dbReference>
<organism evidence="7 8">
    <name type="scientific">Acetobacterium wieringae</name>
    <dbReference type="NCBI Taxonomy" id="52694"/>
    <lineage>
        <taxon>Bacteria</taxon>
        <taxon>Bacillati</taxon>
        <taxon>Bacillota</taxon>
        <taxon>Clostridia</taxon>
        <taxon>Eubacteriales</taxon>
        <taxon>Eubacteriaceae</taxon>
        <taxon>Acetobacterium</taxon>
    </lineage>
</organism>
<keyword evidence="1" id="KW-0479">Metal-binding</keyword>
<reference evidence="7 8" key="1">
    <citation type="submission" date="2015-09" db="EMBL/GenBank/DDBJ databases">
        <title>Genome sequence of Acetobacterium wieringae DSM 1911.</title>
        <authorList>
            <person name="Poehlein A."/>
            <person name="Bengelsdorf F.R."/>
            <person name="Schiel-Bengelsdorf B."/>
            <person name="Duerre P."/>
            <person name="Daniel R."/>
        </authorList>
    </citation>
    <scope>NUCLEOTIDE SEQUENCE [LARGE SCALE GENOMIC DNA]</scope>
    <source>
        <strain evidence="7 8">DSM 1911</strain>
    </source>
</reference>
<dbReference type="AlphaFoldDB" id="A0A1F2PE43"/>
<feature type="domain" description="VOC" evidence="6">
    <location>
        <begin position="5"/>
        <end position="129"/>
    </location>
</feature>
<dbReference type="GO" id="GO:0005737">
    <property type="term" value="C:cytoplasm"/>
    <property type="evidence" value="ECO:0007669"/>
    <property type="project" value="TreeGrafter"/>
</dbReference>
<dbReference type="OrthoDB" id="192739at2"/>
<dbReference type="InterPro" id="IPR018146">
    <property type="entry name" value="Glyoxalase_1_CS"/>
</dbReference>
<dbReference type="STRING" id="52694.ACWI_29680"/>
<proteinExistence type="predicted"/>
<dbReference type="Proteomes" id="UP000176244">
    <property type="component" value="Unassembled WGS sequence"/>
</dbReference>
<evidence type="ECO:0000259" key="6">
    <source>
        <dbReference type="PROSITE" id="PS51819"/>
    </source>
</evidence>
<evidence type="ECO:0000313" key="8">
    <source>
        <dbReference type="Proteomes" id="UP000176244"/>
    </source>
</evidence>
<protein>
    <recommendedName>
        <fullName evidence="3">Aldoketomutase</fullName>
    </recommendedName>
    <alternativeName>
        <fullName evidence="2">Ketone-aldehyde mutase</fullName>
    </alternativeName>
    <alternativeName>
        <fullName evidence="4">Methylglyoxalase</fullName>
    </alternativeName>
    <alternativeName>
        <fullName evidence="5">S-D-lactoylglutathione methylglyoxal lyase</fullName>
    </alternativeName>
</protein>
<evidence type="ECO:0000256" key="2">
    <source>
        <dbReference type="ARBA" id="ARBA00030291"/>
    </source>
</evidence>
<evidence type="ECO:0000256" key="3">
    <source>
        <dbReference type="ARBA" id="ARBA00030892"/>
    </source>
</evidence>
<dbReference type="Pfam" id="PF00903">
    <property type="entry name" value="Glyoxalase"/>
    <property type="match status" value="1"/>
</dbReference>
<dbReference type="SUPFAM" id="SSF54593">
    <property type="entry name" value="Glyoxalase/Bleomycin resistance protein/Dihydroxybiphenyl dioxygenase"/>
    <property type="match status" value="1"/>
</dbReference>
<dbReference type="GO" id="GO:0046872">
    <property type="term" value="F:metal ion binding"/>
    <property type="evidence" value="ECO:0007669"/>
    <property type="project" value="UniProtKB-KW"/>
</dbReference>
<dbReference type="EMBL" id="LKEU01000039">
    <property type="protein sequence ID" value="OFV69513.1"/>
    <property type="molecule type" value="Genomic_DNA"/>
</dbReference>
<comment type="caution">
    <text evidence="7">The sequence shown here is derived from an EMBL/GenBank/DDBJ whole genome shotgun (WGS) entry which is preliminary data.</text>
</comment>
<evidence type="ECO:0000256" key="5">
    <source>
        <dbReference type="ARBA" id="ARBA00033298"/>
    </source>
</evidence>
<dbReference type="Gene3D" id="3.10.180.10">
    <property type="entry name" value="2,3-Dihydroxybiphenyl 1,2-Dioxygenase, domain 1"/>
    <property type="match status" value="1"/>
</dbReference>
<evidence type="ECO:0000313" key="7">
    <source>
        <dbReference type="EMBL" id="OFV69513.1"/>
    </source>
</evidence>
<dbReference type="PROSITE" id="PS00934">
    <property type="entry name" value="GLYOXALASE_I_1"/>
    <property type="match status" value="1"/>
</dbReference>
<dbReference type="GO" id="GO:0004462">
    <property type="term" value="F:lactoylglutathione lyase activity"/>
    <property type="evidence" value="ECO:0007669"/>
    <property type="project" value="InterPro"/>
</dbReference>
<name>A0A1F2PE43_9FIRM</name>
<gene>
    <name evidence="7" type="primary">gloA_2</name>
    <name evidence="7" type="ORF">ACWI_29680</name>
</gene>
<dbReference type="InterPro" id="IPR004360">
    <property type="entry name" value="Glyas_Fos-R_dOase_dom"/>
</dbReference>
<dbReference type="PROSITE" id="PS51819">
    <property type="entry name" value="VOC"/>
    <property type="match status" value="1"/>
</dbReference>
<evidence type="ECO:0000256" key="4">
    <source>
        <dbReference type="ARBA" id="ARBA00032460"/>
    </source>
</evidence>
<sequence length="129" mass="14716">MGNYKMAHTMIRVLDLNRSLAFYKEALGFEEVRRRDEPTYEFTLVFLGDGDPNGHQLELTYNYGQVVPYDLGTAYGHLAVMVDDLEASWAAHDAKGYQPTEPKGLSGDGKPRYYFITDPDGYKIEIIRK</sequence>